<proteinExistence type="predicted"/>
<dbReference type="Gene3D" id="2.160.20.10">
    <property type="entry name" value="Single-stranded right-handed beta-helix, Pectin lyase-like"/>
    <property type="match status" value="1"/>
</dbReference>
<protein>
    <recommendedName>
        <fullName evidence="4">Pectate lyase-like protein</fullName>
    </recommendedName>
</protein>
<evidence type="ECO:0008006" key="4">
    <source>
        <dbReference type="Google" id="ProtNLM"/>
    </source>
</evidence>
<dbReference type="EMBL" id="JADFFM010000001">
    <property type="protein sequence ID" value="MBE9665359.1"/>
    <property type="molecule type" value="Genomic_DNA"/>
</dbReference>
<reference evidence="2 3" key="1">
    <citation type="submission" date="2020-10" db="EMBL/GenBank/DDBJ databases">
        <title>Mucilaginibacter mali sp. nov., isolated from rhizosphere soil of apple orchard.</title>
        <authorList>
            <person name="Lee J.-S."/>
            <person name="Kim H.S."/>
            <person name="Kim J.-S."/>
        </authorList>
    </citation>
    <scope>NUCLEOTIDE SEQUENCE [LARGE SCALE GENOMIC DNA]</scope>
    <source>
        <strain evidence="2 3">KCTC 23157</strain>
    </source>
</reference>
<accession>A0ABR9XEF3</accession>
<sequence length="511" mass="56332">MINLNTRTSIVALAAITIAAFAFKAGNKDGWQSKFVTQNADGSLTYHPDDRGNTIPDFSRVGYHEQDTAIPDVAVVKTLEAPKDGSNARQLIQDAINEVAQRQPDAKGFRGAILLKKGVYKIADSLYIHTGGIVLRGEGDAKNGTVLVAADKGQRTLINVVGKKGIRVEGEKIKITDDFVPTGAKSFNVASTAGLKVGDRIILFRPSPENWIHDLKMDQIQERQGTKQWKPGEYDLQFERNINKIEGNKIFMDNPVVMEMDAKYGGGAIYKYSTPGRINEVGVEDIRFESEYTSDTDEDHGWIAVGYSNIENGWVRNVSSYYFGYACVSTEGGSCNITVNNCKCLDQKSQITGGRRYSFNNVGQLNLFMNCHAEEGRHDYVTGARVCGPNVFYNSTAKNEHADIGPHHRWASGTLFDNIVSDGQINVQDRQYMGSGHGWAGVTQVVWNCTAKSAVVQKPWVSGTNYCIGFHGKKADGAFKGRMDGEWEGQNKDGLTPASLYMAQFKARHLK</sequence>
<gene>
    <name evidence="2" type="ORF">IRJ18_03225</name>
</gene>
<organism evidence="2 3">
    <name type="scientific">Mucilaginibacter boryungensis</name>
    <dbReference type="NCBI Taxonomy" id="768480"/>
    <lineage>
        <taxon>Bacteria</taxon>
        <taxon>Pseudomonadati</taxon>
        <taxon>Bacteroidota</taxon>
        <taxon>Sphingobacteriia</taxon>
        <taxon>Sphingobacteriales</taxon>
        <taxon>Sphingobacteriaceae</taxon>
        <taxon>Mucilaginibacter</taxon>
    </lineage>
</organism>
<dbReference type="RefSeq" id="WP_194104756.1">
    <property type="nucleotide sequence ID" value="NZ_JADFFM010000001.1"/>
</dbReference>
<feature type="signal peptide" evidence="1">
    <location>
        <begin position="1"/>
        <end position="24"/>
    </location>
</feature>
<evidence type="ECO:0000313" key="2">
    <source>
        <dbReference type="EMBL" id="MBE9665359.1"/>
    </source>
</evidence>
<evidence type="ECO:0000313" key="3">
    <source>
        <dbReference type="Proteomes" id="UP000632774"/>
    </source>
</evidence>
<evidence type="ECO:0000256" key="1">
    <source>
        <dbReference type="SAM" id="SignalP"/>
    </source>
</evidence>
<dbReference type="InterPro" id="IPR012334">
    <property type="entry name" value="Pectin_lyas_fold"/>
</dbReference>
<dbReference type="SUPFAM" id="SSF51126">
    <property type="entry name" value="Pectin lyase-like"/>
    <property type="match status" value="1"/>
</dbReference>
<keyword evidence="3" id="KW-1185">Reference proteome</keyword>
<comment type="caution">
    <text evidence="2">The sequence shown here is derived from an EMBL/GenBank/DDBJ whole genome shotgun (WGS) entry which is preliminary data.</text>
</comment>
<name>A0ABR9XEF3_9SPHI</name>
<dbReference type="InterPro" id="IPR011050">
    <property type="entry name" value="Pectin_lyase_fold/virulence"/>
</dbReference>
<feature type="chain" id="PRO_5046462856" description="Pectate lyase-like protein" evidence="1">
    <location>
        <begin position="25"/>
        <end position="511"/>
    </location>
</feature>
<keyword evidence="1" id="KW-0732">Signal</keyword>
<dbReference type="Proteomes" id="UP000632774">
    <property type="component" value="Unassembled WGS sequence"/>
</dbReference>